<feature type="domain" description="Insertion element IS402-like" evidence="1">
    <location>
        <begin position="108"/>
        <end position="178"/>
    </location>
</feature>
<proteinExistence type="predicted"/>
<evidence type="ECO:0000259" key="1">
    <source>
        <dbReference type="Pfam" id="PF13340"/>
    </source>
</evidence>
<name>A0ABQ0Q8Y9_9PROT</name>
<protein>
    <recommendedName>
        <fullName evidence="1">Insertion element IS402-like domain-containing protein</fullName>
    </recommendedName>
</protein>
<dbReference type="RefSeq" id="WP_099181535.1">
    <property type="nucleotide sequence ID" value="NZ_BAQW01000004.1"/>
</dbReference>
<comment type="caution">
    <text evidence="2">The sequence shown here is derived from an EMBL/GenBank/DDBJ whole genome shotgun (WGS) entry which is preliminary data.</text>
</comment>
<evidence type="ECO:0000313" key="2">
    <source>
        <dbReference type="EMBL" id="GBR09420.1"/>
    </source>
</evidence>
<dbReference type="Proteomes" id="UP001061070">
    <property type="component" value="Unassembled WGS sequence"/>
</dbReference>
<dbReference type="PANTHER" id="PTHR46637:SF1">
    <property type="entry name" value="BLL5188 PROTEIN"/>
    <property type="match status" value="1"/>
</dbReference>
<accession>A0ABQ0Q8Y9</accession>
<keyword evidence="3" id="KW-1185">Reference proteome</keyword>
<dbReference type="Pfam" id="PF13340">
    <property type="entry name" value="DUF4096"/>
    <property type="match status" value="1"/>
</dbReference>
<dbReference type="InterPro" id="IPR052909">
    <property type="entry name" value="Transposase_6_like"/>
</dbReference>
<gene>
    <name evidence="2" type="ORF">AA0228_0669</name>
</gene>
<sequence length="228" mass="25315">MNVVTAAPRLERAGKTPSQKAILWLLREHGRVRHERGSREFRWRLVDGVVTVLAEPGPWAFLAACGATVVGADGFATLTAAGRAICAGYRVEPGIVAAGRMPDQVTWLTEEQMERVAPCFPLSHGKPRLDDRVVLSAIVHVLRHGLRWSDVPAEYGVQYRRLRSRLIHWAHRGVMDQVLAQLMERRDGILRLVLSERQILSHPTGALLASRGLFPIMAPVEEDMPCAA</sequence>
<evidence type="ECO:0000313" key="3">
    <source>
        <dbReference type="Proteomes" id="UP001061070"/>
    </source>
</evidence>
<dbReference type="PANTHER" id="PTHR46637">
    <property type="entry name" value="TIS1421-TRANSPOSASE PROTEIN A"/>
    <property type="match status" value="1"/>
</dbReference>
<dbReference type="InterPro" id="IPR025161">
    <property type="entry name" value="IS402-like_dom"/>
</dbReference>
<organism evidence="2 3">
    <name type="scientific">Gluconobacter frateurii NRIC 0228</name>
    <dbReference type="NCBI Taxonomy" id="1307946"/>
    <lineage>
        <taxon>Bacteria</taxon>
        <taxon>Pseudomonadati</taxon>
        <taxon>Pseudomonadota</taxon>
        <taxon>Alphaproteobacteria</taxon>
        <taxon>Acetobacterales</taxon>
        <taxon>Acetobacteraceae</taxon>
        <taxon>Gluconobacter</taxon>
    </lineage>
</organism>
<reference evidence="2" key="1">
    <citation type="submission" date="2013-04" db="EMBL/GenBank/DDBJ databases">
        <title>The genome sequencing project of 58 acetic acid bacteria.</title>
        <authorList>
            <person name="Okamoto-Kainuma A."/>
            <person name="Ishikawa M."/>
            <person name="Umino S."/>
            <person name="Koizumi Y."/>
            <person name="Shiwa Y."/>
            <person name="Yoshikawa H."/>
            <person name="Matsutani M."/>
            <person name="Matsushita K."/>
        </authorList>
    </citation>
    <scope>NUCLEOTIDE SEQUENCE</scope>
    <source>
        <strain evidence="2">NRIC 0228</strain>
    </source>
</reference>
<dbReference type="EMBL" id="BAQW01000004">
    <property type="protein sequence ID" value="GBR09420.1"/>
    <property type="molecule type" value="Genomic_DNA"/>
</dbReference>